<accession>A0A7X6DN80</accession>
<keyword evidence="1" id="KW-0812">Transmembrane</keyword>
<feature type="transmembrane region" description="Helical" evidence="1">
    <location>
        <begin position="6"/>
        <end position="26"/>
    </location>
</feature>
<keyword evidence="1" id="KW-1133">Transmembrane helix</keyword>
<keyword evidence="1" id="KW-0472">Membrane</keyword>
<keyword evidence="4" id="KW-1185">Reference proteome</keyword>
<dbReference type="EMBL" id="VTOW01000001">
    <property type="protein sequence ID" value="NKE70289.1"/>
    <property type="molecule type" value="Genomic_DNA"/>
</dbReference>
<reference evidence="3 4" key="1">
    <citation type="journal article" date="2020" name="Nature">
        <title>Bacterial chemolithoautotrophy via manganese oxidation.</title>
        <authorList>
            <person name="Yu H."/>
            <person name="Leadbetter J.R."/>
        </authorList>
    </citation>
    <scope>NUCLEOTIDE SEQUENCE [LARGE SCALE GENOMIC DNA]</scope>
    <source>
        <strain evidence="3 4">Mn-1</strain>
    </source>
</reference>
<dbReference type="NCBIfam" id="TIGR04430">
    <property type="entry name" value="OM_asym_MlaD"/>
    <property type="match status" value="1"/>
</dbReference>
<dbReference type="RefSeq" id="WP_168058550.1">
    <property type="nucleotide sequence ID" value="NZ_VTOW01000001.1"/>
</dbReference>
<comment type="caution">
    <text evidence="3">The sequence shown here is derived from an EMBL/GenBank/DDBJ whole genome shotgun (WGS) entry which is preliminary data.</text>
</comment>
<dbReference type="Pfam" id="PF02470">
    <property type="entry name" value="MlaD"/>
    <property type="match status" value="1"/>
</dbReference>
<gene>
    <name evidence="3" type="primary">mlaD</name>
    <name evidence="3" type="ORF">MNODULE_05960</name>
</gene>
<feature type="domain" description="Mce/MlaD" evidence="2">
    <location>
        <begin position="37"/>
        <end position="113"/>
    </location>
</feature>
<evidence type="ECO:0000256" key="1">
    <source>
        <dbReference type="SAM" id="Phobius"/>
    </source>
</evidence>
<dbReference type="Proteomes" id="UP000534783">
    <property type="component" value="Unassembled WGS sequence"/>
</dbReference>
<dbReference type="GO" id="GO:0005548">
    <property type="term" value="F:phospholipid transporter activity"/>
    <property type="evidence" value="ECO:0007669"/>
    <property type="project" value="TreeGrafter"/>
</dbReference>
<dbReference type="InterPro" id="IPR003399">
    <property type="entry name" value="Mce/MlaD"/>
</dbReference>
<dbReference type="PANTHER" id="PTHR33371:SF4">
    <property type="entry name" value="INTERMEMBRANE PHOSPHOLIPID TRANSPORT SYSTEM BINDING PROTEIN MLAD"/>
    <property type="match status" value="1"/>
</dbReference>
<evidence type="ECO:0000313" key="4">
    <source>
        <dbReference type="Proteomes" id="UP000534783"/>
    </source>
</evidence>
<sequence>MKGERLEVTVGIFVLLGMISLGYLSIKLGDVALFGKRGYTVYADFDSASGIRPGAPVEIAGVEIGKVGPILLHEGRARVALKIDDPVALQEDVFASIKSTGIIGDKFVSLSPGGSERLLKPDDVIRSTESAVPLEELISQFIHGKVE</sequence>
<dbReference type="AlphaFoldDB" id="A0A7X6DN80"/>
<dbReference type="PANTHER" id="PTHR33371">
    <property type="entry name" value="INTERMEMBRANE PHOSPHOLIPID TRANSPORT SYSTEM BINDING PROTEIN MLAD-RELATED"/>
    <property type="match status" value="1"/>
</dbReference>
<dbReference type="InterPro" id="IPR052336">
    <property type="entry name" value="MlaD_Phospholipid_Transporter"/>
</dbReference>
<evidence type="ECO:0000259" key="2">
    <source>
        <dbReference type="Pfam" id="PF02470"/>
    </source>
</evidence>
<dbReference type="InterPro" id="IPR030970">
    <property type="entry name" value="ABC_MlaD"/>
</dbReference>
<protein>
    <submittedName>
        <fullName evidence="3">Outer membrane lipid asymmetry maintenance protein MlaD</fullName>
    </submittedName>
</protein>
<organism evidence="3 4">
    <name type="scientific">Candidatus Manganitrophus noduliformans</name>
    <dbReference type="NCBI Taxonomy" id="2606439"/>
    <lineage>
        <taxon>Bacteria</taxon>
        <taxon>Pseudomonadati</taxon>
        <taxon>Nitrospirota</taxon>
        <taxon>Nitrospiria</taxon>
        <taxon>Candidatus Troglogloeales</taxon>
        <taxon>Candidatus Manganitrophaceae</taxon>
        <taxon>Candidatus Manganitrophus</taxon>
    </lineage>
</organism>
<evidence type="ECO:0000313" key="3">
    <source>
        <dbReference type="EMBL" id="NKE70289.1"/>
    </source>
</evidence>
<dbReference type="GO" id="GO:0005543">
    <property type="term" value="F:phospholipid binding"/>
    <property type="evidence" value="ECO:0007669"/>
    <property type="project" value="TreeGrafter"/>
</dbReference>
<name>A0A7X6DN80_9BACT</name>
<proteinExistence type="predicted"/>